<organism evidence="1 2">
    <name type="scientific">Nitratidesulfovibrio oxamicus</name>
    <dbReference type="NCBI Taxonomy" id="32016"/>
    <lineage>
        <taxon>Bacteria</taxon>
        <taxon>Pseudomonadati</taxon>
        <taxon>Thermodesulfobacteriota</taxon>
        <taxon>Desulfovibrionia</taxon>
        <taxon>Desulfovibrionales</taxon>
        <taxon>Desulfovibrionaceae</taxon>
        <taxon>Nitratidesulfovibrio</taxon>
    </lineage>
</organism>
<gene>
    <name evidence="1" type="ORF">FVW20_17585</name>
</gene>
<feature type="non-terminal residue" evidence="1">
    <location>
        <position position="1"/>
    </location>
</feature>
<dbReference type="Proteomes" id="UP001194469">
    <property type="component" value="Unassembled WGS sequence"/>
</dbReference>
<evidence type="ECO:0000313" key="2">
    <source>
        <dbReference type="Proteomes" id="UP001194469"/>
    </source>
</evidence>
<dbReference type="EMBL" id="VRYY01000716">
    <property type="protein sequence ID" value="MBG3878764.1"/>
    <property type="molecule type" value="Genomic_DNA"/>
</dbReference>
<name>A0ABS0J8N8_9BACT</name>
<comment type="caution">
    <text evidence="1">The sequence shown here is derived from an EMBL/GenBank/DDBJ whole genome shotgun (WGS) entry which is preliminary data.</text>
</comment>
<accession>A0ABS0J8N8</accession>
<keyword evidence="2" id="KW-1185">Reference proteome</keyword>
<protein>
    <submittedName>
        <fullName evidence="1">Radical SAM protein</fullName>
    </submittedName>
</protein>
<sequence length="41" mass="4539">PHRLPGAAPRLRNTEQAQAWEAEYAAACAAFPHLRPVADRE</sequence>
<reference evidence="1 2" key="1">
    <citation type="submission" date="2019-08" db="EMBL/GenBank/DDBJ databases">
        <authorList>
            <person name="Luo N."/>
        </authorList>
    </citation>
    <scope>NUCLEOTIDE SEQUENCE [LARGE SCALE GENOMIC DNA]</scope>
    <source>
        <strain evidence="1 2">NCIMB 9442</strain>
    </source>
</reference>
<evidence type="ECO:0000313" key="1">
    <source>
        <dbReference type="EMBL" id="MBG3878764.1"/>
    </source>
</evidence>
<proteinExistence type="predicted"/>